<protein>
    <submittedName>
        <fullName evidence="1">Uncharacterized protein</fullName>
    </submittedName>
</protein>
<sequence>MSSLKVLRHNVDWRAIAYHAMFICGWCDRFDVTDAKSTMQQVQVKCIEFAFEKAFSQEKGLESLRTAFSTLAGPRAKQLGPQIVGHMLERYSDTTIEKLIDMMVGRMLISKATINLVSFGLGRGLIGNGDSEGVDLSASCGRWIGKVYAQEAQQQAAMDEYKALWKPTSDFIAQKVLEAKDDANSAHSALNAKYGTSLDACDLGTELKPALTAPTWDALGGVHPATFAARCLVAGITNGLSEQAGWFGEDKADNYWH</sequence>
<name>A0ACD1HLK3_9EURO</name>
<dbReference type="EMBL" id="KZ824934">
    <property type="protein sequence ID" value="RAH74693.1"/>
    <property type="molecule type" value="Genomic_DNA"/>
</dbReference>
<accession>A0ACD1HLK3</accession>
<keyword evidence="2" id="KW-1185">Reference proteome</keyword>
<organism evidence="1 2">
    <name type="scientific">Aspergillus aculeatinus CBS 121060</name>
    <dbReference type="NCBI Taxonomy" id="1448322"/>
    <lineage>
        <taxon>Eukaryota</taxon>
        <taxon>Fungi</taxon>
        <taxon>Dikarya</taxon>
        <taxon>Ascomycota</taxon>
        <taxon>Pezizomycotina</taxon>
        <taxon>Eurotiomycetes</taxon>
        <taxon>Eurotiomycetidae</taxon>
        <taxon>Eurotiales</taxon>
        <taxon>Aspergillaceae</taxon>
        <taxon>Aspergillus</taxon>
        <taxon>Aspergillus subgen. Circumdati</taxon>
    </lineage>
</organism>
<evidence type="ECO:0000313" key="2">
    <source>
        <dbReference type="Proteomes" id="UP000249661"/>
    </source>
</evidence>
<gene>
    <name evidence="1" type="ORF">BO66DRAFT_397318</name>
</gene>
<dbReference type="Proteomes" id="UP000249661">
    <property type="component" value="Unassembled WGS sequence"/>
</dbReference>
<reference evidence="1" key="1">
    <citation type="submission" date="2018-02" db="EMBL/GenBank/DDBJ databases">
        <title>The genomes of Aspergillus section Nigri reveals drivers in fungal speciation.</title>
        <authorList>
            <consortium name="DOE Joint Genome Institute"/>
            <person name="Vesth T.C."/>
            <person name="Nybo J."/>
            <person name="Theobald S."/>
            <person name="Brandl J."/>
            <person name="Frisvad J.C."/>
            <person name="Nielsen K.F."/>
            <person name="Lyhne E.K."/>
            <person name="Kogle M.E."/>
            <person name="Kuo A."/>
            <person name="Riley R."/>
            <person name="Clum A."/>
            <person name="Nolan M."/>
            <person name="Lipzen A."/>
            <person name="Salamov A."/>
            <person name="Henrissat B."/>
            <person name="Wiebenga A."/>
            <person name="De vries R.P."/>
            <person name="Grigoriev I.V."/>
            <person name="Mortensen U.H."/>
            <person name="Andersen M.R."/>
            <person name="Baker S.E."/>
        </authorList>
    </citation>
    <scope>NUCLEOTIDE SEQUENCE</scope>
    <source>
        <strain evidence="1">CBS 121060</strain>
    </source>
</reference>
<proteinExistence type="predicted"/>
<evidence type="ECO:0000313" key="1">
    <source>
        <dbReference type="EMBL" id="RAH74693.1"/>
    </source>
</evidence>